<dbReference type="AlphaFoldDB" id="A0AAV4UUN7"/>
<sequence>MGGFSKMNPSQFLRSLRNPDGVPEIRSSSAVLAFLELAFYQLLYVKNVYPREIFKMIKRKDIPVWVCTDPDVQEYVLHFLSIVHGCLTKDREVIAIFFLKRVNGELLEQFNFDLKVQPCDLISEEQMVTIVDNLSIICEDIAQSNIFTEENGSRGGSEEVTFELQVRINLLNVFPPVTMSGLDCIQNRPPEELDEKTTVYEVVAVRVLLE</sequence>
<dbReference type="PANTHER" id="PTHR11842">
    <property type="entry name" value="MITOTIC SPINDLE ASSEMBLY CHECKPOINT PROTEIN MAD2"/>
    <property type="match status" value="1"/>
</dbReference>
<dbReference type="PROSITE" id="PS50815">
    <property type="entry name" value="HORMA"/>
    <property type="match status" value="1"/>
</dbReference>
<comment type="caution">
    <text evidence="2">The sequence shown here is derived from an EMBL/GenBank/DDBJ whole genome shotgun (WGS) entry which is preliminary data.</text>
</comment>
<dbReference type="InterPro" id="IPR036570">
    <property type="entry name" value="HORMA_dom_sf"/>
</dbReference>
<dbReference type="Gene3D" id="3.30.900.10">
    <property type="entry name" value="HORMA domain"/>
    <property type="match status" value="1"/>
</dbReference>
<evidence type="ECO:0000313" key="2">
    <source>
        <dbReference type="EMBL" id="GIY61615.1"/>
    </source>
</evidence>
<protein>
    <recommendedName>
        <fullName evidence="1">HORMA domain-containing protein</fullName>
    </recommendedName>
</protein>
<dbReference type="Proteomes" id="UP001054837">
    <property type="component" value="Unassembled WGS sequence"/>
</dbReference>
<dbReference type="PANTHER" id="PTHR11842:SF10">
    <property type="entry name" value="MITOTIC SPINDLE ASSEMBLY CHECKPOINT PROTEIN MAD2B"/>
    <property type="match status" value="1"/>
</dbReference>
<dbReference type="EMBL" id="BPLQ01011962">
    <property type="protein sequence ID" value="GIY61615.1"/>
    <property type="molecule type" value="Genomic_DNA"/>
</dbReference>
<dbReference type="InterPro" id="IPR003511">
    <property type="entry name" value="HORMA_dom"/>
</dbReference>
<dbReference type="SUPFAM" id="SSF56019">
    <property type="entry name" value="The spindle assembly checkpoint protein mad2"/>
    <property type="match status" value="1"/>
</dbReference>
<proteinExistence type="predicted"/>
<organism evidence="2 3">
    <name type="scientific">Caerostris darwini</name>
    <dbReference type="NCBI Taxonomy" id="1538125"/>
    <lineage>
        <taxon>Eukaryota</taxon>
        <taxon>Metazoa</taxon>
        <taxon>Ecdysozoa</taxon>
        <taxon>Arthropoda</taxon>
        <taxon>Chelicerata</taxon>
        <taxon>Arachnida</taxon>
        <taxon>Araneae</taxon>
        <taxon>Araneomorphae</taxon>
        <taxon>Entelegynae</taxon>
        <taxon>Araneoidea</taxon>
        <taxon>Araneidae</taxon>
        <taxon>Caerostris</taxon>
    </lineage>
</organism>
<evidence type="ECO:0000259" key="1">
    <source>
        <dbReference type="PROSITE" id="PS50815"/>
    </source>
</evidence>
<gene>
    <name evidence="2" type="ORF">CDAR_588661</name>
</gene>
<evidence type="ECO:0000313" key="3">
    <source>
        <dbReference type="Proteomes" id="UP001054837"/>
    </source>
</evidence>
<accession>A0AAV4UUN7</accession>
<reference evidence="2 3" key="1">
    <citation type="submission" date="2021-06" db="EMBL/GenBank/DDBJ databases">
        <title>Caerostris darwini draft genome.</title>
        <authorList>
            <person name="Kono N."/>
            <person name="Arakawa K."/>
        </authorList>
    </citation>
    <scope>NUCLEOTIDE SEQUENCE [LARGE SCALE GENOMIC DNA]</scope>
</reference>
<dbReference type="GO" id="GO:0016035">
    <property type="term" value="C:zeta DNA polymerase complex"/>
    <property type="evidence" value="ECO:0007669"/>
    <property type="project" value="TreeGrafter"/>
</dbReference>
<feature type="domain" description="HORMA" evidence="1">
    <location>
        <begin position="25"/>
        <end position="210"/>
    </location>
</feature>
<name>A0AAV4UUN7_9ARAC</name>
<keyword evidence="3" id="KW-1185">Reference proteome</keyword>
<dbReference type="InterPro" id="IPR045091">
    <property type="entry name" value="Mad2-like"/>
</dbReference>